<evidence type="ECO:0000256" key="6">
    <source>
        <dbReference type="ARBA" id="ARBA00022741"/>
    </source>
</evidence>
<dbReference type="InterPro" id="IPR034003">
    <property type="entry name" value="ABCG_PDR_2"/>
</dbReference>
<feature type="transmembrane region" description="Helical" evidence="10">
    <location>
        <begin position="704"/>
        <end position="720"/>
    </location>
</feature>
<sequence length="1062" mass="120428">MEVFSRSSCGDDDEEALKWAAIEKLPTYLRIRRGILKEEQGEAREIDIRNLGLLERRHVLERLVKIAEEDNEKFLLKLRDRIERVGLEIPTIEVRFEHLNVEAEVYVGRRALPTMFNFSLNIFEGLLNYLHILPSRKKPLSILHDVSGIIKPKRMTLLLGPPSSGKTTLLLALAGKLGKDLKFSGKVSYNGHGMEEFVPQRTSAYISQHDLHIGEMTVRETLAFSARCQGVGSRYEMLAELSRREKAANIKPDPDLDIYMKAEALEGQETSIITDYILKHNEYLYNAEREKESQNISSRTLSTRVGSTSEFNHNNNRGMVLPYEPHSITFDEIRYAVDMPQEMKAQGVVEDKLELLKGVSGAFRPGVLTALMGVSGAGKTTLMDVLAGRKTGGYTEGTITISGFPKRQETFARISGYCEQTDIHSPHVTVYESLVYSAWLRLPPDVDSGTKNMFIMEVMELMELTPLRDALVGLPGVNGLTTEQRKRLTIAVELVANPSIIFMDEPTSGLDARAAAIVMRTVRSTVDTGRTVVCTIHQPSIDIFDAFDELFLLKRGGEAIFVGPIGRHSSHLIDYFEGVEGVPKIKDGYNPATWMLEITSPAQEAALGVNFTDIYRNSELYRRNKALIKELSMPPPGSKDLLFPTQYSQSFLNQCMACLWKQHLSYWRNPPYTIVRLLFATFVAILFGTIFWDLGSRRKTRQDLFNAIGSMYVAVLFIGTQNSSSVQPVVAIERTVFYRERAAGMYSALPYAFGQIMIELPYVFIQTTIYSVIVYAMIGFEWTATKFFWYLFFMYFTLLYFTFYGMLAVAITPNDQISSIVSASFYTIWNVFSGFLIPRTRIPIWWRWYYWACPVSWTLYGLVASQFGDIKDTLQSGLPLPSFSFLNYRGLTNNLFFFLTSPFLHLLLSQIPQFHKHTNTEIHQKKMAMSTTTCCLNNLNPPPRLLPKSTTPTTNQLLPRNANGERWQKRCVLGVVGVAMALQMVGESGGVEMGDVNFVDSRKWSEERMCPQWRLNSLETIVPENLPRPAARRRWEPAALPRTAPQLRTIHTSSLSTRCFSL</sequence>
<dbReference type="GO" id="GO:0016887">
    <property type="term" value="F:ATP hydrolysis activity"/>
    <property type="evidence" value="ECO:0007669"/>
    <property type="project" value="InterPro"/>
</dbReference>
<keyword evidence="6" id="KW-0547">Nucleotide-binding</keyword>
<dbReference type="InterPro" id="IPR003593">
    <property type="entry name" value="AAA+_ATPase"/>
</dbReference>
<feature type="transmembrane region" description="Helical" evidence="10">
    <location>
        <begin position="760"/>
        <end position="780"/>
    </location>
</feature>
<keyword evidence="3" id="KW-0813">Transport</keyword>
<comment type="similarity">
    <text evidence="2">Belongs to the ABC transporter superfamily. ABCG family. PDR (TC 3.A.1.205) subfamily.</text>
</comment>
<dbReference type="Pfam" id="PF01061">
    <property type="entry name" value="ABC2_membrane"/>
    <property type="match status" value="1"/>
</dbReference>
<dbReference type="Proteomes" id="UP000685013">
    <property type="component" value="Chromosome 5"/>
</dbReference>
<evidence type="ECO:0000256" key="5">
    <source>
        <dbReference type="ARBA" id="ARBA00022737"/>
    </source>
</evidence>
<dbReference type="InterPro" id="IPR013525">
    <property type="entry name" value="ABC2_TM"/>
</dbReference>
<evidence type="ECO:0000256" key="9">
    <source>
        <dbReference type="ARBA" id="ARBA00023136"/>
    </source>
</evidence>
<dbReference type="Pfam" id="PF14510">
    <property type="entry name" value="ABC_trans_N"/>
    <property type="match status" value="1"/>
</dbReference>
<protein>
    <submittedName>
        <fullName evidence="12">Pleiotropic drug resistance protein 1</fullName>
    </submittedName>
</protein>
<dbReference type="GO" id="GO:0005524">
    <property type="term" value="F:ATP binding"/>
    <property type="evidence" value="ECO:0007669"/>
    <property type="project" value="UniProtKB-KW"/>
</dbReference>
<organism evidence="12 13">
    <name type="scientific">Cucurbita argyrosperma subsp. sororia</name>
    <dbReference type="NCBI Taxonomy" id="37648"/>
    <lineage>
        <taxon>Eukaryota</taxon>
        <taxon>Viridiplantae</taxon>
        <taxon>Streptophyta</taxon>
        <taxon>Embryophyta</taxon>
        <taxon>Tracheophyta</taxon>
        <taxon>Spermatophyta</taxon>
        <taxon>Magnoliopsida</taxon>
        <taxon>eudicotyledons</taxon>
        <taxon>Gunneridae</taxon>
        <taxon>Pentapetalae</taxon>
        <taxon>rosids</taxon>
        <taxon>fabids</taxon>
        <taxon>Cucurbitales</taxon>
        <taxon>Cucurbitaceae</taxon>
        <taxon>Cucurbiteae</taxon>
        <taxon>Cucurbita</taxon>
    </lineage>
</organism>
<dbReference type="Pfam" id="PF00005">
    <property type="entry name" value="ABC_tran"/>
    <property type="match status" value="2"/>
</dbReference>
<evidence type="ECO:0000313" key="12">
    <source>
        <dbReference type="EMBL" id="KAG6598839.1"/>
    </source>
</evidence>
<dbReference type="InterPro" id="IPR029481">
    <property type="entry name" value="ABC_trans_N"/>
</dbReference>
<keyword evidence="13" id="KW-1185">Reference proteome</keyword>
<evidence type="ECO:0000256" key="10">
    <source>
        <dbReference type="SAM" id="Phobius"/>
    </source>
</evidence>
<dbReference type="PANTHER" id="PTHR48040:SF45">
    <property type="entry name" value="PLEIOTROPIC DRUG RESISTANCE PROTEIN 1-LIKE"/>
    <property type="match status" value="1"/>
</dbReference>
<evidence type="ECO:0000259" key="11">
    <source>
        <dbReference type="PROSITE" id="PS50893"/>
    </source>
</evidence>
<dbReference type="PANTHER" id="PTHR48040">
    <property type="entry name" value="PLEIOTROPIC DRUG RESISTANCE PROTEIN 1-LIKE ISOFORM X1"/>
    <property type="match status" value="1"/>
</dbReference>
<feature type="transmembrane region" description="Helical" evidence="10">
    <location>
        <begin position="817"/>
        <end position="837"/>
    </location>
</feature>
<keyword evidence="7" id="KW-0067">ATP-binding</keyword>
<dbReference type="CDD" id="cd03232">
    <property type="entry name" value="ABCG_PDR_domain2"/>
    <property type="match status" value="1"/>
</dbReference>
<evidence type="ECO:0000256" key="7">
    <source>
        <dbReference type="ARBA" id="ARBA00022840"/>
    </source>
</evidence>
<dbReference type="GO" id="GO:0140359">
    <property type="term" value="F:ABC-type transporter activity"/>
    <property type="evidence" value="ECO:0007669"/>
    <property type="project" value="InterPro"/>
</dbReference>
<feature type="transmembrane region" description="Helical" evidence="10">
    <location>
        <begin position="674"/>
        <end position="692"/>
    </location>
</feature>
<keyword evidence="5" id="KW-0677">Repeat</keyword>
<feature type="transmembrane region" description="Helical" evidence="10">
    <location>
        <begin position="787"/>
        <end position="811"/>
    </location>
</feature>
<evidence type="ECO:0000256" key="8">
    <source>
        <dbReference type="ARBA" id="ARBA00022989"/>
    </source>
</evidence>
<evidence type="ECO:0000256" key="4">
    <source>
        <dbReference type="ARBA" id="ARBA00022692"/>
    </source>
</evidence>
<name>A0AAV6NM00_9ROSI</name>
<dbReference type="AlphaFoldDB" id="A0AAV6NM00"/>
<comment type="caution">
    <text evidence="12">The sequence shown here is derived from an EMBL/GenBank/DDBJ whole genome shotgun (WGS) entry which is preliminary data.</text>
</comment>
<evidence type="ECO:0000256" key="2">
    <source>
        <dbReference type="ARBA" id="ARBA00006012"/>
    </source>
</evidence>
<proteinExistence type="inferred from homology"/>
<dbReference type="InterPro" id="IPR003439">
    <property type="entry name" value="ABC_transporter-like_ATP-bd"/>
</dbReference>
<feature type="transmembrane region" description="Helical" evidence="10">
    <location>
        <begin position="888"/>
        <end position="908"/>
    </location>
</feature>
<gene>
    <name evidence="12" type="primary">PDR1</name>
    <name evidence="12" type="ORF">SDJN03_08617</name>
</gene>
<feature type="transmembrane region" description="Helical" evidence="10">
    <location>
        <begin position="849"/>
        <end position="868"/>
    </location>
</feature>
<accession>A0AAV6NM00</accession>
<comment type="subcellular location">
    <subcellularLocation>
        <location evidence="1">Membrane</location>
        <topology evidence="1">Multi-pass membrane protein</topology>
    </subcellularLocation>
</comment>
<feature type="non-terminal residue" evidence="12">
    <location>
        <position position="1"/>
    </location>
</feature>
<dbReference type="PROSITE" id="PS50893">
    <property type="entry name" value="ABC_TRANSPORTER_2"/>
    <property type="match status" value="1"/>
</dbReference>
<dbReference type="EMBL" id="JAGKQH010000005">
    <property type="protein sequence ID" value="KAG6598839.1"/>
    <property type="molecule type" value="Genomic_DNA"/>
</dbReference>
<evidence type="ECO:0000256" key="1">
    <source>
        <dbReference type="ARBA" id="ARBA00004141"/>
    </source>
</evidence>
<evidence type="ECO:0000256" key="3">
    <source>
        <dbReference type="ARBA" id="ARBA00022448"/>
    </source>
</evidence>
<keyword evidence="9 10" id="KW-0472">Membrane</keyword>
<feature type="domain" description="ABC transporter" evidence="11">
    <location>
        <begin position="328"/>
        <end position="580"/>
    </location>
</feature>
<dbReference type="FunFam" id="3.40.50.300:FF:000059">
    <property type="entry name" value="ABC transporter G family member 40"/>
    <property type="match status" value="1"/>
</dbReference>
<keyword evidence="4 10" id="KW-0812">Transmembrane</keyword>
<dbReference type="SMART" id="SM00382">
    <property type="entry name" value="AAA"/>
    <property type="match status" value="2"/>
</dbReference>
<reference evidence="12 13" key="1">
    <citation type="journal article" date="2021" name="Hortic Res">
        <title>The domestication of Cucurbita argyrosperma as revealed by the genome of its wild relative.</title>
        <authorList>
            <person name="Barrera-Redondo J."/>
            <person name="Sanchez-de la Vega G."/>
            <person name="Aguirre-Liguori J.A."/>
            <person name="Castellanos-Morales G."/>
            <person name="Gutierrez-Guerrero Y.T."/>
            <person name="Aguirre-Dugua X."/>
            <person name="Aguirre-Planter E."/>
            <person name="Tenaillon M.I."/>
            <person name="Lira-Saade R."/>
            <person name="Eguiarte L.E."/>
        </authorList>
    </citation>
    <scope>NUCLEOTIDE SEQUENCE [LARGE SCALE GENOMIC DNA]</scope>
    <source>
        <strain evidence="12">JBR-2021</strain>
    </source>
</reference>
<evidence type="ECO:0000313" key="13">
    <source>
        <dbReference type="Proteomes" id="UP000685013"/>
    </source>
</evidence>
<keyword evidence="8 10" id="KW-1133">Transmembrane helix</keyword>
<dbReference type="GO" id="GO:0016020">
    <property type="term" value="C:membrane"/>
    <property type="evidence" value="ECO:0007669"/>
    <property type="project" value="UniProtKB-SubCell"/>
</dbReference>